<evidence type="ECO:0000313" key="10">
    <source>
        <dbReference type="Proteomes" id="UP001285441"/>
    </source>
</evidence>
<keyword evidence="5 7" id="KW-0408">Iron</keyword>
<accession>A0AAE0NR10</accession>
<dbReference type="Pfam" id="PF00067">
    <property type="entry name" value="p450"/>
    <property type="match status" value="1"/>
</dbReference>
<gene>
    <name evidence="9" type="ORF">B0H63DRAFT_433976</name>
</gene>
<organism evidence="9 10">
    <name type="scientific">Podospora didyma</name>
    <dbReference type="NCBI Taxonomy" id="330526"/>
    <lineage>
        <taxon>Eukaryota</taxon>
        <taxon>Fungi</taxon>
        <taxon>Dikarya</taxon>
        <taxon>Ascomycota</taxon>
        <taxon>Pezizomycotina</taxon>
        <taxon>Sordariomycetes</taxon>
        <taxon>Sordariomycetidae</taxon>
        <taxon>Sordariales</taxon>
        <taxon>Podosporaceae</taxon>
        <taxon>Podospora</taxon>
    </lineage>
</organism>
<feature type="binding site" description="axial binding residue" evidence="7">
    <location>
        <position position="165"/>
    </location>
    <ligand>
        <name>heme</name>
        <dbReference type="ChEBI" id="CHEBI:30413"/>
    </ligand>
    <ligandPart>
        <name>Fe</name>
        <dbReference type="ChEBI" id="CHEBI:18248"/>
    </ligandPart>
</feature>
<dbReference type="InterPro" id="IPR017972">
    <property type="entry name" value="Cyt_P450_CS"/>
</dbReference>
<dbReference type="PROSITE" id="PS00086">
    <property type="entry name" value="CYTOCHROME_P450"/>
    <property type="match status" value="1"/>
</dbReference>
<dbReference type="SUPFAM" id="SSF48264">
    <property type="entry name" value="Cytochrome P450"/>
    <property type="match status" value="1"/>
</dbReference>
<dbReference type="Proteomes" id="UP001285441">
    <property type="component" value="Unassembled WGS sequence"/>
</dbReference>
<dbReference type="PANTHER" id="PTHR24287:SF5">
    <property type="entry name" value="P450, PUTATIVE (EUROFUNG)-RELATED"/>
    <property type="match status" value="1"/>
</dbReference>
<dbReference type="GO" id="GO:0004497">
    <property type="term" value="F:monooxygenase activity"/>
    <property type="evidence" value="ECO:0007669"/>
    <property type="project" value="UniProtKB-KW"/>
</dbReference>
<evidence type="ECO:0000256" key="1">
    <source>
        <dbReference type="ARBA" id="ARBA00001971"/>
    </source>
</evidence>
<evidence type="ECO:0000256" key="6">
    <source>
        <dbReference type="ARBA" id="ARBA00023033"/>
    </source>
</evidence>
<proteinExistence type="inferred from homology"/>
<comment type="cofactor">
    <cofactor evidence="1 7">
        <name>heme</name>
        <dbReference type="ChEBI" id="CHEBI:30413"/>
    </cofactor>
</comment>
<protein>
    <submittedName>
        <fullName evidence="9">N-alkane-inducible cytochrome P-450</fullName>
    </submittedName>
</protein>
<name>A0AAE0NR10_9PEZI</name>
<keyword evidence="7 8" id="KW-0349">Heme</keyword>
<dbReference type="PRINTS" id="PR00385">
    <property type="entry name" value="P450"/>
</dbReference>
<reference evidence="9" key="2">
    <citation type="submission" date="2023-06" db="EMBL/GenBank/DDBJ databases">
        <authorList>
            <consortium name="Lawrence Berkeley National Laboratory"/>
            <person name="Haridas S."/>
            <person name="Hensen N."/>
            <person name="Bonometti L."/>
            <person name="Westerberg I."/>
            <person name="Brannstrom I.O."/>
            <person name="Guillou S."/>
            <person name="Cros-Aarteil S."/>
            <person name="Calhoun S."/>
            <person name="Kuo A."/>
            <person name="Mondo S."/>
            <person name="Pangilinan J."/>
            <person name="Riley R."/>
            <person name="LaButti K."/>
            <person name="Andreopoulos B."/>
            <person name="Lipzen A."/>
            <person name="Chen C."/>
            <person name="Yanf M."/>
            <person name="Daum C."/>
            <person name="Ng V."/>
            <person name="Clum A."/>
            <person name="Steindorff A."/>
            <person name="Ohm R."/>
            <person name="Martin F."/>
            <person name="Silar P."/>
            <person name="Natvig D."/>
            <person name="Lalanne C."/>
            <person name="Gautier V."/>
            <person name="Ament-velasquez S.L."/>
            <person name="Kruys A."/>
            <person name="Hutchinson M.I."/>
            <person name="Powell A.J."/>
            <person name="Barry K."/>
            <person name="Miller A.N."/>
            <person name="Grigoriev I.V."/>
            <person name="Debuchy R."/>
            <person name="Gladieux P."/>
            <person name="Thoren M.H."/>
            <person name="Johannesson H."/>
        </authorList>
    </citation>
    <scope>NUCLEOTIDE SEQUENCE</scope>
    <source>
        <strain evidence="9">CBS 232.78</strain>
    </source>
</reference>
<dbReference type="InterPro" id="IPR036396">
    <property type="entry name" value="Cyt_P450_sf"/>
</dbReference>
<dbReference type="GO" id="GO:0005506">
    <property type="term" value="F:iron ion binding"/>
    <property type="evidence" value="ECO:0007669"/>
    <property type="project" value="InterPro"/>
</dbReference>
<evidence type="ECO:0000256" key="4">
    <source>
        <dbReference type="ARBA" id="ARBA00023002"/>
    </source>
</evidence>
<dbReference type="PANTHER" id="PTHR24287">
    <property type="entry name" value="P450, PUTATIVE (EUROFUNG)-RELATED"/>
    <property type="match status" value="1"/>
</dbReference>
<reference evidence="9" key="1">
    <citation type="journal article" date="2023" name="Mol. Phylogenet. Evol.">
        <title>Genome-scale phylogeny and comparative genomics of the fungal order Sordariales.</title>
        <authorList>
            <person name="Hensen N."/>
            <person name="Bonometti L."/>
            <person name="Westerberg I."/>
            <person name="Brannstrom I.O."/>
            <person name="Guillou S."/>
            <person name="Cros-Aarteil S."/>
            <person name="Calhoun S."/>
            <person name="Haridas S."/>
            <person name="Kuo A."/>
            <person name="Mondo S."/>
            <person name="Pangilinan J."/>
            <person name="Riley R."/>
            <person name="LaButti K."/>
            <person name="Andreopoulos B."/>
            <person name="Lipzen A."/>
            <person name="Chen C."/>
            <person name="Yan M."/>
            <person name="Daum C."/>
            <person name="Ng V."/>
            <person name="Clum A."/>
            <person name="Steindorff A."/>
            <person name="Ohm R.A."/>
            <person name="Martin F."/>
            <person name="Silar P."/>
            <person name="Natvig D.O."/>
            <person name="Lalanne C."/>
            <person name="Gautier V."/>
            <person name="Ament-Velasquez S.L."/>
            <person name="Kruys A."/>
            <person name="Hutchinson M.I."/>
            <person name="Powell A.J."/>
            <person name="Barry K."/>
            <person name="Miller A.N."/>
            <person name="Grigoriev I.V."/>
            <person name="Debuchy R."/>
            <person name="Gladieux P."/>
            <person name="Hiltunen Thoren M."/>
            <person name="Johannesson H."/>
        </authorList>
    </citation>
    <scope>NUCLEOTIDE SEQUENCE</scope>
    <source>
        <strain evidence="9">CBS 232.78</strain>
    </source>
</reference>
<dbReference type="InterPro" id="IPR001128">
    <property type="entry name" value="Cyt_P450"/>
</dbReference>
<evidence type="ECO:0000256" key="2">
    <source>
        <dbReference type="ARBA" id="ARBA00010617"/>
    </source>
</evidence>
<keyword evidence="3 7" id="KW-0479">Metal-binding</keyword>
<evidence type="ECO:0000256" key="5">
    <source>
        <dbReference type="ARBA" id="ARBA00023004"/>
    </source>
</evidence>
<evidence type="ECO:0000256" key="3">
    <source>
        <dbReference type="ARBA" id="ARBA00022723"/>
    </source>
</evidence>
<dbReference type="PRINTS" id="PR00463">
    <property type="entry name" value="EP450I"/>
</dbReference>
<dbReference type="AlphaFoldDB" id="A0AAE0NR10"/>
<dbReference type="EMBL" id="JAULSW010000004">
    <property type="protein sequence ID" value="KAK3386116.1"/>
    <property type="molecule type" value="Genomic_DNA"/>
</dbReference>
<keyword evidence="4 8" id="KW-0560">Oxidoreductase</keyword>
<keyword evidence="6 8" id="KW-0503">Monooxygenase</keyword>
<dbReference type="InterPro" id="IPR047146">
    <property type="entry name" value="Cyt_P450_E_CYP52_fungi"/>
</dbReference>
<dbReference type="Gene3D" id="1.10.630.10">
    <property type="entry name" value="Cytochrome P450"/>
    <property type="match status" value="1"/>
</dbReference>
<comment type="caution">
    <text evidence="9">The sequence shown here is derived from an EMBL/GenBank/DDBJ whole genome shotgun (WGS) entry which is preliminary data.</text>
</comment>
<evidence type="ECO:0000256" key="7">
    <source>
        <dbReference type="PIRSR" id="PIRSR602401-1"/>
    </source>
</evidence>
<evidence type="ECO:0000256" key="8">
    <source>
        <dbReference type="RuleBase" id="RU000461"/>
    </source>
</evidence>
<keyword evidence="10" id="KW-1185">Reference proteome</keyword>
<dbReference type="GO" id="GO:0016705">
    <property type="term" value="F:oxidoreductase activity, acting on paired donors, with incorporation or reduction of molecular oxygen"/>
    <property type="evidence" value="ECO:0007669"/>
    <property type="project" value="InterPro"/>
</dbReference>
<dbReference type="GO" id="GO:0020037">
    <property type="term" value="F:heme binding"/>
    <property type="evidence" value="ECO:0007669"/>
    <property type="project" value="InterPro"/>
</dbReference>
<evidence type="ECO:0000313" key="9">
    <source>
        <dbReference type="EMBL" id="KAK3386116.1"/>
    </source>
</evidence>
<comment type="similarity">
    <text evidence="2 8">Belongs to the cytochrome P450 family.</text>
</comment>
<dbReference type="InterPro" id="IPR002401">
    <property type="entry name" value="Cyt_P450_E_grp-I"/>
</dbReference>
<sequence>MRDEELVRDQLLHTLIAGRDTTAATIAILSSFRIVRNPDILARLRKEIADVPTEGHITCEMIATLPYLCCCLNETLRLYPQLPVNVRFAVKTTLLPRGGGADGQSPVLVPKGTGVGWSTYHLHRLESIDGEDARVYRPETWEDGELIKKTGLGGYVDFNAGPRVCLGKNFALMELSYAMIRILQAFPNWRLPPGVPNLPVGEEVQDLSVILFPGEGIKVLLN</sequence>